<feature type="domain" description="Htaa" evidence="1">
    <location>
        <begin position="27"/>
        <end position="170"/>
    </location>
</feature>
<dbReference type="InterPro" id="IPR007331">
    <property type="entry name" value="Htaa"/>
</dbReference>
<comment type="caution">
    <text evidence="2">The sequence shown here is derived from an EMBL/GenBank/DDBJ whole genome shotgun (WGS) entry which is preliminary data.</text>
</comment>
<keyword evidence="3" id="KW-1185">Reference proteome</keyword>
<dbReference type="EMBL" id="JBHMBC010000018">
    <property type="protein sequence ID" value="MFB9820266.1"/>
    <property type="molecule type" value="Genomic_DNA"/>
</dbReference>
<name>A0ABV5Y0P3_ARTRM</name>
<protein>
    <submittedName>
        <fullName evidence="2">HtaA domain-containing protein</fullName>
    </submittedName>
</protein>
<dbReference type="Proteomes" id="UP001589702">
    <property type="component" value="Unassembled WGS sequence"/>
</dbReference>
<accession>A0ABV5Y0P3</accession>
<proteinExistence type="predicted"/>
<evidence type="ECO:0000313" key="2">
    <source>
        <dbReference type="EMBL" id="MFB9820266.1"/>
    </source>
</evidence>
<dbReference type="Pfam" id="PF04213">
    <property type="entry name" value="HtaA"/>
    <property type="match status" value="1"/>
</dbReference>
<dbReference type="RefSeq" id="WP_234754915.1">
    <property type="nucleotide sequence ID" value="NZ_BAAAWN010000001.1"/>
</dbReference>
<gene>
    <name evidence="2" type="ORF">ACFFP1_12260</name>
</gene>
<sequence>MDNTADAGTGKQDGMVRAHPLLPASAGAMHWGVKASFLSYVRNSGGKTAIVVPAGVTGETFTFPRTAGEYPPGTVRFSGGVAFSAHGGMMTVILAEAAIETSSDGLWLTIADTADITDESRRRRIARLVPANSHGNIPAGSSTLTPLLALSGVGLFGDVYAEGTAFDPLVLMPKDPVNGP</sequence>
<organism evidence="2 3">
    <name type="scientific">Arthrobacter ramosus</name>
    <dbReference type="NCBI Taxonomy" id="1672"/>
    <lineage>
        <taxon>Bacteria</taxon>
        <taxon>Bacillati</taxon>
        <taxon>Actinomycetota</taxon>
        <taxon>Actinomycetes</taxon>
        <taxon>Micrococcales</taxon>
        <taxon>Micrococcaceae</taxon>
        <taxon>Arthrobacter</taxon>
    </lineage>
</organism>
<evidence type="ECO:0000259" key="1">
    <source>
        <dbReference type="Pfam" id="PF04213"/>
    </source>
</evidence>
<reference evidence="2 3" key="1">
    <citation type="submission" date="2024-09" db="EMBL/GenBank/DDBJ databases">
        <authorList>
            <person name="Sun Q."/>
            <person name="Mori K."/>
        </authorList>
    </citation>
    <scope>NUCLEOTIDE SEQUENCE [LARGE SCALE GENOMIC DNA]</scope>
    <source>
        <strain evidence="2 3">JCM 1334</strain>
    </source>
</reference>
<evidence type="ECO:0000313" key="3">
    <source>
        <dbReference type="Proteomes" id="UP001589702"/>
    </source>
</evidence>